<dbReference type="EMBL" id="HBFA01028689">
    <property type="protein sequence ID" value="CAD8679365.1"/>
    <property type="molecule type" value="Transcribed_RNA"/>
</dbReference>
<dbReference type="GO" id="GO:0016758">
    <property type="term" value="F:hexosyltransferase activity"/>
    <property type="evidence" value="ECO:0007669"/>
    <property type="project" value="InterPro"/>
</dbReference>
<name>A0A7S0RJT0_9CHLO</name>
<dbReference type="PANTHER" id="PTHR47043">
    <property type="entry name" value="UDP-N-ACETYLGLUCOSAMINE TRANSFERASE SUBUNIT ALG13"/>
    <property type="match status" value="1"/>
</dbReference>
<dbReference type="InterPro" id="IPR007235">
    <property type="entry name" value="Glyco_trans_28_C"/>
</dbReference>
<sequence>MPAGGASGEVFVTVGTTLFDALIRAADTAECASALADKGYSSLTLQIGKGSYKPCNAHKILDTKWFEFAPSLGEHMSRASLVISHAGSGSIFEALRAKKPLVVVVNDLLMDNHQKELANELSARKHCVATTPEDLWETIEHLNIDELVEYVPGDPVNLARGIDTVLGVPDVSKSQVSST</sequence>
<dbReference type="AlphaFoldDB" id="A0A7S0RJT0"/>
<dbReference type="InterPro" id="IPR052474">
    <property type="entry name" value="UDP-GlcNAc_transferase"/>
</dbReference>
<dbReference type="Gene3D" id="3.40.50.2000">
    <property type="entry name" value="Glycogen Phosphorylase B"/>
    <property type="match status" value="1"/>
</dbReference>
<evidence type="ECO:0000313" key="2">
    <source>
        <dbReference type="EMBL" id="CAD8679365.1"/>
    </source>
</evidence>
<dbReference type="SUPFAM" id="SSF53756">
    <property type="entry name" value="UDP-Glycosyltransferase/glycogen phosphorylase"/>
    <property type="match status" value="1"/>
</dbReference>
<organism evidence="2">
    <name type="scientific">Pyramimonas obovata</name>
    <dbReference type="NCBI Taxonomy" id="1411642"/>
    <lineage>
        <taxon>Eukaryota</taxon>
        <taxon>Viridiplantae</taxon>
        <taxon>Chlorophyta</taxon>
        <taxon>Pyramimonadophyceae</taxon>
        <taxon>Pyramimonadales</taxon>
        <taxon>Pyramimonadaceae</taxon>
        <taxon>Pyramimonas</taxon>
        <taxon>Pyramimonas incertae sedis</taxon>
    </lineage>
</organism>
<feature type="domain" description="Glycosyl transferase family 28 C-terminal" evidence="1">
    <location>
        <begin position="10"/>
        <end position="146"/>
    </location>
</feature>
<dbReference type="GO" id="GO:0006488">
    <property type="term" value="P:dolichol-linked oligosaccharide biosynthetic process"/>
    <property type="evidence" value="ECO:0007669"/>
    <property type="project" value="TreeGrafter"/>
</dbReference>
<dbReference type="Pfam" id="PF04101">
    <property type="entry name" value="Glyco_tran_28_C"/>
    <property type="match status" value="1"/>
</dbReference>
<gene>
    <name evidence="2" type="ORF">POBO1169_LOCUS14522</name>
</gene>
<accession>A0A7S0RJT0</accession>
<dbReference type="GO" id="GO:0043541">
    <property type="term" value="C:UDP-N-acetylglucosamine transferase complex"/>
    <property type="evidence" value="ECO:0007669"/>
    <property type="project" value="TreeGrafter"/>
</dbReference>
<protein>
    <recommendedName>
        <fullName evidence="1">Glycosyl transferase family 28 C-terminal domain-containing protein</fullName>
    </recommendedName>
</protein>
<dbReference type="PANTHER" id="PTHR47043:SF1">
    <property type="entry name" value="UDP-N-ACETYLGLUCOSAMINE TRANSFERASE SUBUNIT ALG13"/>
    <property type="match status" value="1"/>
</dbReference>
<evidence type="ECO:0000259" key="1">
    <source>
        <dbReference type="Pfam" id="PF04101"/>
    </source>
</evidence>
<reference evidence="2" key="1">
    <citation type="submission" date="2021-01" db="EMBL/GenBank/DDBJ databases">
        <authorList>
            <person name="Corre E."/>
            <person name="Pelletier E."/>
            <person name="Niang G."/>
            <person name="Scheremetjew M."/>
            <person name="Finn R."/>
            <person name="Kale V."/>
            <person name="Holt S."/>
            <person name="Cochrane G."/>
            <person name="Meng A."/>
            <person name="Brown T."/>
            <person name="Cohen L."/>
        </authorList>
    </citation>
    <scope>NUCLEOTIDE SEQUENCE</scope>
    <source>
        <strain evidence="2">CCMP722</strain>
    </source>
</reference>
<proteinExistence type="predicted"/>